<dbReference type="Pfam" id="PF20516">
    <property type="entry name" value="PDDEXK_12"/>
    <property type="match status" value="1"/>
</dbReference>
<dbReference type="Proteomes" id="UP000250140">
    <property type="component" value="Unassembled WGS sequence"/>
</dbReference>
<evidence type="ECO:0000313" key="3">
    <source>
        <dbReference type="EMBL" id="OCL09823.1"/>
    </source>
</evidence>
<dbReference type="InterPro" id="IPR046797">
    <property type="entry name" value="PDDEXK_12"/>
</dbReference>
<dbReference type="OrthoDB" id="4161186at2759"/>
<evidence type="ECO:0000259" key="2">
    <source>
        <dbReference type="Pfam" id="PF20516"/>
    </source>
</evidence>
<evidence type="ECO:0000313" key="4">
    <source>
        <dbReference type="Proteomes" id="UP000250140"/>
    </source>
</evidence>
<sequence>MTERTPSPRKRKRTTAVEIFEELDVLEQIEELGLMDETPKAPKSSLPDDASSVSSSRSSRSSQASHRGRSTVKKLSHMRLNLEPIVPKNFSDTNEFMPPELEEMLRKMVRISNGNGVLAKSSLGDIRSKDDDRAFIGIEDNAFEQKDERMKLGPTPSAACVSKVLRIASKCKRRDHCEASWNSAVHAVILDMALDDIGYDVDFLNCTAAQISPKSLLPSTKSGHNVESKMIDFAIHLEPEAVFADVMRKLTVTRPTPLISLNQTHHPSLRYTPISVSIETKLTGQDWTKAEVQVGIWVAAQFKKLEEDSAALGGEALAPPFLPIIIVQGHSWNFLAATRGPGPQTNIWSNVTVGSTESALGVYKIVAALQLLAQWSDTVYRGWLYANVFGLQQDERSPAINLPIPDNSGLDPPKFTKSAASNGSNAGGYPHYAGALMAGLCTIFADTTNYSVAASKGIESKESRRLQPQ</sequence>
<dbReference type="AlphaFoldDB" id="A0A8E2F4I2"/>
<proteinExistence type="predicted"/>
<accession>A0A8E2F4I2</accession>
<evidence type="ECO:0000256" key="1">
    <source>
        <dbReference type="SAM" id="MobiDB-lite"/>
    </source>
</evidence>
<dbReference type="EMBL" id="KV749354">
    <property type="protein sequence ID" value="OCL09823.1"/>
    <property type="molecule type" value="Genomic_DNA"/>
</dbReference>
<keyword evidence="4" id="KW-1185">Reference proteome</keyword>
<protein>
    <recommendedName>
        <fullName evidence="2">PD-(D/E)XK nuclease-like domain-containing protein</fullName>
    </recommendedName>
</protein>
<feature type="region of interest" description="Disordered" evidence="1">
    <location>
        <begin position="31"/>
        <end position="76"/>
    </location>
</feature>
<name>A0A8E2F4I2_9PEZI</name>
<feature type="compositionally biased region" description="Basic residues" evidence="1">
    <location>
        <begin position="66"/>
        <end position="76"/>
    </location>
</feature>
<organism evidence="3 4">
    <name type="scientific">Glonium stellatum</name>
    <dbReference type="NCBI Taxonomy" id="574774"/>
    <lineage>
        <taxon>Eukaryota</taxon>
        <taxon>Fungi</taxon>
        <taxon>Dikarya</taxon>
        <taxon>Ascomycota</taxon>
        <taxon>Pezizomycotina</taxon>
        <taxon>Dothideomycetes</taxon>
        <taxon>Pleosporomycetidae</taxon>
        <taxon>Gloniales</taxon>
        <taxon>Gloniaceae</taxon>
        <taxon>Glonium</taxon>
    </lineage>
</organism>
<feature type="compositionally biased region" description="Low complexity" evidence="1">
    <location>
        <begin position="44"/>
        <end position="65"/>
    </location>
</feature>
<feature type="domain" description="PD-(D/E)XK nuclease-like" evidence="2">
    <location>
        <begin position="141"/>
        <end position="381"/>
    </location>
</feature>
<gene>
    <name evidence="3" type="ORF">AOQ84DRAFT_220341</name>
</gene>
<reference evidence="3 4" key="1">
    <citation type="journal article" date="2016" name="Nat. Commun.">
        <title>Ectomycorrhizal ecology is imprinted in the genome of the dominant symbiotic fungus Cenococcum geophilum.</title>
        <authorList>
            <consortium name="DOE Joint Genome Institute"/>
            <person name="Peter M."/>
            <person name="Kohler A."/>
            <person name="Ohm R.A."/>
            <person name="Kuo A."/>
            <person name="Krutzmann J."/>
            <person name="Morin E."/>
            <person name="Arend M."/>
            <person name="Barry K.W."/>
            <person name="Binder M."/>
            <person name="Choi C."/>
            <person name="Clum A."/>
            <person name="Copeland A."/>
            <person name="Grisel N."/>
            <person name="Haridas S."/>
            <person name="Kipfer T."/>
            <person name="LaButti K."/>
            <person name="Lindquist E."/>
            <person name="Lipzen A."/>
            <person name="Maire R."/>
            <person name="Meier B."/>
            <person name="Mihaltcheva S."/>
            <person name="Molinier V."/>
            <person name="Murat C."/>
            <person name="Poggeler S."/>
            <person name="Quandt C.A."/>
            <person name="Sperisen C."/>
            <person name="Tritt A."/>
            <person name="Tisserant E."/>
            <person name="Crous P.W."/>
            <person name="Henrissat B."/>
            <person name="Nehls U."/>
            <person name="Egli S."/>
            <person name="Spatafora J.W."/>
            <person name="Grigoriev I.V."/>
            <person name="Martin F.M."/>
        </authorList>
    </citation>
    <scope>NUCLEOTIDE SEQUENCE [LARGE SCALE GENOMIC DNA]</scope>
    <source>
        <strain evidence="3 4">CBS 207.34</strain>
    </source>
</reference>